<dbReference type="Proteomes" id="UP001551658">
    <property type="component" value="Unassembled WGS sequence"/>
</dbReference>
<keyword evidence="2" id="KW-1185">Reference proteome</keyword>
<dbReference type="EMBL" id="JBFAIH010000045">
    <property type="protein sequence ID" value="MEV0367996.1"/>
    <property type="molecule type" value="Genomic_DNA"/>
</dbReference>
<proteinExistence type="predicted"/>
<accession>A0ABV3FJY8</accession>
<reference evidence="1 2" key="1">
    <citation type="submission" date="2024-06" db="EMBL/GenBank/DDBJ databases">
        <title>The Natural Products Discovery Center: Release of the First 8490 Sequenced Strains for Exploring Actinobacteria Biosynthetic Diversity.</title>
        <authorList>
            <person name="Kalkreuter E."/>
            <person name="Kautsar S.A."/>
            <person name="Yang D."/>
            <person name="Bader C.D."/>
            <person name="Teijaro C.N."/>
            <person name="Fluegel L."/>
            <person name="Davis C.M."/>
            <person name="Simpson J.R."/>
            <person name="Lauterbach L."/>
            <person name="Steele A.D."/>
            <person name="Gui C."/>
            <person name="Meng S."/>
            <person name="Li G."/>
            <person name="Viehrig K."/>
            <person name="Ye F."/>
            <person name="Su P."/>
            <person name="Kiefer A.F."/>
            <person name="Nichols A."/>
            <person name="Cepeda A.J."/>
            <person name="Yan W."/>
            <person name="Fan B."/>
            <person name="Jiang Y."/>
            <person name="Adhikari A."/>
            <person name="Zheng C.-J."/>
            <person name="Schuster L."/>
            <person name="Cowan T.M."/>
            <person name="Smanski M.J."/>
            <person name="Chevrette M.G."/>
            <person name="De Carvalho L.P.S."/>
            <person name="Shen B."/>
        </authorList>
    </citation>
    <scope>NUCLEOTIDE SEQUENCE [LARGE SCALE GENOMIC DNA]</scope>
    <source>
        <strain evidence="1 2">NPDC050671</strain>
    </source>
</reference>
<comment type="caution">
    <text evidence="1">The sequence shown here is derived from an EMBL/GenBank/DDBJ whole genome shotgun (WGS) entry which is preliminary data.</text>
</comment>
<organism evidence="1 2">
    <name type="scientific">Nocardia fusca</name>
    <dbReference type="NCBI Taxonomy" id="941183"/>
    <lineage>
        <taxon>Bacteria</taxon>
        <taxon>Bacillati</taxon>
        <taxon>Actinomycetota</taxon>
        <taxon>Actinomycetes</taxon>
        <taxon>Mycobacteriales</taxon>
        <taxon>Nocardiaceae</taxon>
        <taxon>Nocardia</taxon>
    </lineage>
</organism>
<evidence type="ECO:0000313" key="1">
    <source>
        <dbReference type="EMBL" id="MEV0367996.1"/>
    </source>
</evidence>
<sequence>MRGILGKVTDLKSLDGLLDLGWHTDQLDRVGAGLDPDLSRGRLATTFAMLRRNGRMSFGPKRGL</sequence>
<name>A0ABV3FJY8_9NOCA</name>
<dbReference type="RefSeq" id="WP_357988378.1">
    <property type="nucleotide sequence ID" value="NZ_JBFAIH010000045.1"/>
</dbReference>
<evidence type="ECO:0000313" key="2">
    <source>
        <dbReference type="Proteomes" id="UP001551658"/>
    </source>
</evidence>
<gene>
    <name evidence="1" type="ORF">AB0H72_35465</name>
</gene>
<protein>
    <submittedName>
        <fullName evidence="1">Uncharacterized protein</fullName>
    </submittedName>
</protein>